<evidence type="ECO:0008006" key="4">
    <source>
        <dbReference type="Google" id="ProtNLM"/>
    </source>
</evidence>
<keyword evidence="3" id="KW-1185">Reference proteome</keyword>
<dbReference type="Proteomes" id="UP000247810">
    <property type="component" value="Unassembled WGS sequence"/>
</dbReference>
<dbReference type="OrthoDB" id="347435at2759"/>
<evidence type="ECO:0000313" key="2">
    <source>
        <dbReference type="EMBL" id="PYH88174.1"/>
    </source>
</evidence>
<dbReference type="Gene3D" id="3.40.50.300">
    <property type="entry name" value="P-loop containing nucleotide triphosphate hydrolases"/>
    <property type="match status" value="1"/>
</dbReference>
<accession>A0A319CSN5</accession>
<protein>
    <recommendedName>
        <fullName evidence="4">Phosphoribulokinase/uridine kinase domain-containing protein</fullName>
    </recommendedName>
</protein>
<dbReference type="VEuPathDB" id="FungiDB:BO71DRAFT_436003"/>
<dbReference type="AlphaFoldDB" id="A0A319CSN5"/>
<evidence type="ECO:0000256" key="1">
    <source>
        <dbReference type="SAM" id="MobiDB-lite"/>
    </source>
</evidence>
<proteinExistence type="predicted"/>
<dbReference type="InterPro" id="IPR027417">
    <property type="entry name" value="P-loop_NTPase"/>
</dbReference>
<gene>
    <name evidence="2" type="ORF">BO71DRAFT_436003</name>
</gene>
<organism evidence="2 3">
    <name type="scientific">Aspergillus ellipticus CBS 707.79</name>
    <dbReference type="NCBI Taxonomy" id="1448320"/>
    <lineage>
        <taxon>Eukaryota</taxon>
        <taxon>Fungi</taxon>
        <taxon>Dikarya</taxon>
        <taxon>Ascomycota</taxon>
        <taxon>Pezizomycotina</taxon>
        <taxon>Eurotiomycetes</taxon>
        <taxon>Eurotiomycetidae</taxon>
        <taxon>Eurotiales</taxon>
        <taxon>Aspergillaceae</taxon>
        <taxon>Aspergillus</taxon>
        <taxon>Aspergillus subgen. Circumdati</taxon>
    </lineage>
</organism>
<dbReference type="EMBL" id="KZ826118">
    <property type="protein sequence ID" value="PYH88174.1"/>
    <property type="molecule type" value="Genomic_DNA"/>
</dbReference>
<dbReference type="STRING" id="1448320.A0A319CSN5"/>
<feature type="region of interest" description="Disordered" evidence="1">
    <location>
        <begin position="1"/>
        <end position="22"/>
    </location>
</feature>
<feature type="region of interest" description="Disordered" evidence="1">
    <location>
        <begin position="109"/>
        <end position="138"/>
    </location>
</feature>
<reference evidence="2 3" key="1">
    <citation type="submission" date="2018-02" db="EMBL/GenBank/DDBJ databases">
        <title>The genomes of Aspergillus section Nigri reveals drivers in fungal speciation.</title>
        <authorList>
            <consortium name="DOE Joint Genome Institute"/>
            <person name="Vesth T.C."/>
            <person name="Nybo J."/>
            <person name="Theobald S."/>
            <person name="Brandl J."/>
            <person name="Frisvad J.C."/>
            <person name="Nielsen K.F."/>
            <person name="Lyhne E.K."/>
            <person name="Kogle M.E."/>
            <person name="Kuo A."/>
            <person name="Riley R."/>
            <person name="Clum A."/>
            <person name="Nolan M."/>
            <person name="Lipzen A."/>
            <person name="Salamov A."/>
            <person name="Henrissat B."/>
            <person name="Wiebenga A."/>
            <person name="De vries R.P."/>
            <person name="Grigoriev I.V."/>
            <person name="Mortensen U.H."/>
            <person name="Andersen M.R."/>
            <person name="Baker S.E."/>
        </authorList>
    </citation>
    <scope>NUCLEOTIDE SEQUENCE [LARGE SCALE GENOMIC DNA]</scope>
    <source>
        <strain evidence="2 3">CBS 707.79</strain>
    </source>
</reference>
<sequence>MNAPRLSIGNAAKDSPDARGQSHVRRHLFGHSPIVCMFMGPEHLDCLIHLDTDDLANVYRWRLQQEHALHRARNQGMTDAEVVAFVQGYMPAYELYLDTLRTGIFHALPGEPQDRKGQVRVVSRPGSPGGRDEAGMPQ</sequence>
<name>A0A319CSN5_9EURO</name>
<evidence type="ECO:0000313" key="3">
    <source>
        <dbReference type="Proteomes" id="UP000247810"/>
    </source>
</evidence>